<evidence type="ECO:0000313" key="11">
    <source>
        <dbReference type="EMBL" id="OGZ27332.1"/>
    </source>
</evidence>
<organism evidence="11 12">
    <name type="scientific">Candidatus Nealsonbacteria bacterium RIFOXYB1_FULL_40_15</name>
    <dbReference type="NCBI Taxonomy" id="1801677"/>
    <lineage>
        <taxon>Bacteria</taxon>
        <taxon>Candidatus Nealsoniibacteriota</taxon>
    </lineage>
</organism>
<protein>
    <recommendedName>
        <fullName evidence="3">tRNA threonylcarbamoyladenosine biosynthesis protein TsaE</fullName>
    </recommendedName>
    <alternativeName>
        <fullName evidence="10">t(6)A37 threonylcarbamoyladenosine biosynthesis protein TsaE</fullName>
    </alternativeName>
</protein>
<dbReference type="STRING" id="1801677.A2365_00145"/>
<accession>A0A1G2EP64</accession>
<gene>
    <name evidence="11" type="ORF">A2365_00145</name>
</gene>
<evidence type="ECO:0000256" key="8">
    <source>
        <dbReference type="ARBA" id="ARBA00022840"/>
    </source>
</evidence>
<evidence type="ECO:0000256" key="1">
    <source>
        <dbReference type="ARBA" id="ARBA00004496"/>
    </source>
</evidence>
<dbReference type="InterPro" id="IPR027417">
    <property type="entry name" value="P-loop_NTPase"/>
</dbReference>
<dbReference type="GO" id="GO:0005524">
    <property type="term" value="F:ATP binding"/>
    <property type="evidence" value="ECO:0007669"/>
    <property type="project" value="UniProtKB-KW"/>
</dbReference>
<dbReference type="Gene3D" id="3.40.50.300">
    <property type="entry name" value="P-loop containing nucleotide triphosphate hydrolases"/>
    <property type="match status" value="1"/>
</dbReference>
<evidence type="ECO:0000256" key="10">
    <source>
        <dbReference type="ARBA" id="ARBA00032441"/>
    </source>
</evidence>
<dbReference type="AlphaFoldDB" id="A0A1G2EP64"/>
<keyword evidence="11" id="KW-0808">Transferase</keyword>
<sequence>MIKYITRNAEETHKIAKSLAKKIIASPLPEDLALVFALKGDLGSGKTTFMQGFAAGLGIKEKITSPTFNIFKKYPIKNEPGSYEPGSFYHFDCYRIEKPKEILDLGFEKIISDPKNIVAIEWAENIKESLPKNTRWINFKFVDKNTRVIDIS</sequence>
<evidence type="ECO:0000256" key="2">
    <source>
        <dbReference type="ARBA" id="ARBA00007599"/>
    </source>
</evidence>
<evidence type="ECO:0000256" key="5">
    <source>
        <dbReference type="ARBA" id="ARBA00022694"/>
    </source>
</evidence>
<comment type="caution">
    <text evidence="11">The sequence shown here is derived from an EMBL/GenBank/DDBJ whole genome shotgun (WGS) entry which is preliminary data.</text>
</comment>
<keyword evidence="9" id="KW-0460">Magnesium</keyword>
<evidence type="ECO:0000256" key="7">
    <source>
        <dbReference type="ARBA" id="ARBA00022741"/>
    </source>
</evidence>
<dbReference type="PANTHER" id="PTHR33540:SF2">
    <property type="entry name" value="TRNA THREONYLCARBAMOYLADENOSINE BIOSYNTHESIS PROTEIN TSAE"/>
    <property type="match status" value="1"/>
</dbReference>
<comment type="similarity">
    <text evidence="2">Belongs to the TsaE family.</text>
</comment>
<dbReference type="GO" id="GO:0016740">
    <property type="term" value="F:transferase activity"/>
    <property type="evidence" value="ECO:0007669"/>
    <property type="project" value="UniProtKB-KW"/>
</dbReference>
<dbReference type="GO" id="GO:0005737">
    <property type="term" value="C:cytoplasm"/>
    <property type="evidence" value="ECO:0007669"/>
    <property type="project" value="UniProtKB-SubCell"/>
</dbReference>
<evidence type="ECO:0000256" key="6">
    <source>
        <dbReference type="ARBA" id="ARBA00022723"/>
    </source>
</evidence>
<keyword evidence="7" id="KW-0547">Nucleotide-binding</keyword>
<evidence type="ECO:0000313" key="12">
    <source>
        <dbReference type="Proteomes" id="UP000177740"/>
    </source>
</evidence>
<evidence type="ECO:0000256" key="4">
    <source>
        <dbReference type="ARBA" id="ARBA00022490"/>
    </source>
</evidence>
<dbReference type="EMBL" id="MHMM01000007">
    <property type="protein sequence ID" value="OGZ27332.1"/>
    <property type="molecule type" value="Genomic_DNA"/>
</dbReference>
<keyword evidence="5" id="KW-0819">tRNA processing</keyword>
<keyword evidence="8" id="KW-0067">ATP-binding</keyword>
<name>A0A1G2EP64_9BACT</name>
<dbReference type="Pfam" id="PF02367">
    <property type="entry name" value="TsaE"/>
    <property type="match status" value="1"/>
</dbReference>
<dbReference type="PANTHER" id="PTHR33540">
    <property type="entry name" value="TRNA THREONYLCARBAMOYLADENOSINE BIOSYNTHESIS PROTEIN TSAE"/>
    <property type="match status" value="1"/>
</dbReference>
<evidence type="ECO:0000256" key="9">
    <source>
        <dbReference type="ARBA" id="ARBA00022842"/>
    </source>
</evidence>
<evidence type="ECO:0000256" key="3">
    <source>
        <dbReference type="ARBA" id="ARBA00019010"/>
    </source>
</evidence>
<reference evidence="11 12" key="1">
    <citation type="journal article" date="2016" name="Nat. Commun.">
        <title>Thousands of microbial genomes shed light on interconnected biogeochemical processes in an aquifer system.</title>
        <authorList>
            <person name="Anantharaman K."/>
            <person name="Brown C.T."/>
            <person name="Hug L.A."/>
            <person name="Sharon I."/>
            <person name="Castelle C.J."/>
            <person name="Probst A.J."/>
            <person name="Thomas B.C."/>
            <person name="Singh A."/>
            <person name="Wilkins M.J."/>
            <person name="Karaoz U."/>
            <person name="Brodie E.L."/>
            <person name="Williams K.H."/>
            <person name="Hubbard S.S."/>
            <person name="Banfield J.F."/>
        </authorList>
    </citation>
    <scope>NUCLEOTIDE SEQUENCE [LARGE SCALE GENOMIC DNA]</scope>
</reference>
<comment type="subcellular location">
    <subcellularLocation>
        <location evidence="1">Cytoplasm</location>
    </subcellularLocation>
</comment>
<dbReference type="SUPFAM" id="SSF52540">
    <property type="entry name" value="P-loop containing nucleoside triphosphate hydrolases"/>
    <property type="match status" value="1"/>
</dbReference>
<proteinExistence type="inferred from homology"/>
<keyword evidence="6" id="KW-0479">Metal-binding</keyword>
<dbReference type="GO" id="GO:0002949">
    <property type="term" value="P:tRNA threonylcarbamoyladenosine modification"/>
    <property type="evidence" value="ECO:0007669"/>
    <property type="project" value="InterPro"/>
</dbReference>
<dbReference type="InterPro" id="IPR003442">
    <property type="entry name" value="T6A_TsaE"/>
</dbReference>
<dbReference type="GO" id="GO:0046872">
    <property type="term" value="F:metal ion binding"/>
    <property type="evidence" value="ECO:0007669"/>
    <property type="project" value="UniProtKB-KW"/>
</dbReference>
<keyword evidence="4" id="KW-0963">Cytoplasm</keyword>
<dbReference type="NCBIfam" id="TIGR00150">
    <property type="entry name" value="T6A_YjeE"/>
    <property type="match status" value="1"/>
</dbReference>
<dbReference type="Proteomes" id="UP000177740">
    <property type="component" value="Unassembled WGS sequence"/>
</dbReference>